<dbReference type="EMBL" id="UINC01090820">
    <property type="protein sequence ID" value="SVC43093.1"/>
    <property type="molecule type" value="Genomic_DNA"/>
</dbReference>
<accession>A0A382M2J0</accession>
<reference evidence="1" key="1">
    <citation type="submission" date="2018-05" db="EMBL/GenBank/DDBJ databases">
        <authorList>
            <person name="Lanie J.A."/>
            <person name="Ng W.-L."/>
            <person name="Kazmierczak K.M."/>
            <person name="Andrzejewski T.M."/>
            <person name="Davidsen T.M."/>
            <person name="Wayne K.J."/>
            <person name="Tettelin H."/>
            <person name="Glass J.I."/>
            <person name="Rusch D."/>
            <person name="Podicherti R."/>
            <person name="Tsui H.-C.T."/>
            <person name="Winkler M.E."/>
        </authorList>
    </citation>
    <scope>NUCLEOTIDE SEQUENCE</scope>
</reference>
<protein>
    <submittedName>
        <fullName evidence="1">Uncharacterized protein</fullName>
    </submittedName>
</protein>
<proteinExistence type="predicted"/>
<name>A0A382M2J0_9ZZZZ</name>
<dbReference type="AlphaFoldDB" id="A0A382M2J0"/>
<feature type="non-terminal residue" evidence="1">
    <location>
        <position position="25"/>
    </location>
</feature>
<organism evidence="1">
    <name type="scientific">marine metagenome</name>
    <dbReference type="NCBI Taxonomy" id="408172"/>
    <lineage>
        <taxon>unclassified sequences</taxon>
        <taxon>metagenomes</taxon>
        <taxon>ecological metagenomes</taxon>
    </lineage>
</organism>
<gene>
    <name evidence="1" type="ORF">METZ01_LOCUS295947</name>
</gene>
<evidence type="ECO:0000313" key="1">
    <source>
        <dbReference type="EMBL" id="SVC43093.1"/>
    </source>
</evidence>
<sequence>MKRNPLARISWAAVFLIPALLHGQV</sequence>